<evidence type="ECO:0000256" key="7">
    <source>
        <dbReference type="ARBA" id="ARBA00035281"/>
    </source>
</evidence>
<proteinExistence type="inferred from homology"/>
<dbReference type="PANTHER" id="PTHR15892:SF2">
    <property type="entry name" value="LARGE RIBOSOMAL SUBUNIT PROTEIN UL30M"/>
    <property type="match status" value="1"/>
</dbReference>
<dbReference type="Gene3D" id="3.30.1390.20">
    <property type="entry name" value="Ribosomal protein L30, ferredoxin-like fold domain"/>
    <property type="match status" value="1"/>
</dbReference>
<dbReference type="SUPFAM" id="SSF55129">
    <property type="entry name" value="Ribosomal protein L30p/L7e"/>
    <property type="match status" value="1"/>
</dbReference>
<dbReference type="Proteomes" id="UP001152888">
    <property type="component" value="Unassembled WGS sequence"/>
</dbReference>
<reference evidence="10" key="1">
    <citation type="submission" date="2022-03" db="EMBL/GenBank/DDBJ databases">
        <authorList>
            <person name="Sayadi A."/>
        </authorList>
    </citation>
    <scope>NUCLEOTIDE SEQUENCE</scope>
</reference>
<keyword evidence="3" id="KW-0809">Transit peptide</keyword>
<dbReference type="Pfam" id="PF00327">
    <property type="entry name" value="Ribosomal_L30"/>
    <property type="match status" value="1"/>
</dbReference>
<evidence type="ECO:0000313" key="10">
    <source>
        <dbReference type="EMBL" id="CAH1972795.1"/>
    </source>
</evidence>
<dbReference type="GO" id="GO:0003735">
    <property type="term" value="F:structural constituent of ribosome"/>
    <property type="evidence" value="ECO:0007669"/>
    <property type="project" value="InterPro"/>
</dbReference>
<dbReference type="OrthoDB" id="9973389at2759"/>
<dbReference type="GO" id="GO:0006412">
    <property type="term" value="P:translation"/>
    <property type="evidence" value="ECO:0007669"/>
    <property type="project" value="InterPro"/>
</dbReference>
<evidence type="ECO:0000256" key="4">
    <source>
        <dbReference type="ARBA" id="ARBA00022980"/>
    </source>
</evidence>
<organism evidence="10 11">
    <name type="scientific">Acanthoscelides obtectus</name>
    <name type="common">Bean weevil</name>
    <name type="synonym">Bruchus obtectus</name>
    <dbReference type="NCBI Taxonomy" id="200917"/>
    <lineage>
        <taxon>Eukaryota</taxon>
        <taxon>Metazoa</taxon>
        <taxon>Ecdysozoa</taxon>
        <taxon>Arthropoda</taxon>
        <taxon>Hexapoda</taxon>
        <taxon>Insecta</taxon>
        <taxon>Pterygota</taxon>
        <taxon>Neoptera</taxon>
        <taxon>Endopterygota</taxon>
        <taxon>Coleoptera</taxon>
        <taxon>Polyphaga</taxon>
        <taxon>Cucujiformia</taxon>
        <taxon>Chrysomeloidea</taxon>
        <taxon>Chrysomelidae</taxon>
        <taxon>Bruchinae</taxon>
        <taxon>Bruchini</taxon>
        <taxon>Acanthoscelides</taxon>
    </lineage>
</organism>
<sequence>MNLLKNIFTPALSIQRNVGKCKYNWYGEGIQYLGFKYYPRNADFKDPPYEPTKLFRVERIKPMKGLPYWERHILKELKLDGKNHSYTVVKNIPEINHRLWKVKHVIKIAPITFPDGLPTKDDVTYLKENGELQIIKKIGPLEERMKLADAFRSDVKRLDGDTLRRDSRKKWLSGWDC</sequence>
<keyword evidence="11" id="KW-1185">Reference proteome</keyword>
<evidence type="ECO:0000259" key="9">
    <source>
        <dbReference type="Pfam" id="PF00327"/>
    </source>
</evidence>
<dbReference type="InterPro" id="IPR005996">
    <property type="entry name" value="Ribosomal_uL30_bac-type"/>
</dbReference>
<dbReference type="FunFam" id="3.30.1390.20:FF:000005">
    <property type="entry name" value="39S ribosomal protein L30, mitochondrial"/>
    <property type="match status" value="1"/>
</dbReference>
<accession>A0A9P0KJK6</accession>
<name>A0A9P0KJK6_ACAOB</name>
<comment type="similarity">
    <text evidence="2">Belongs to the universal ribosomal protein uL30 family.</text>
</comment>
<evidence type="ECO:0000313" key="11">
    <source>
        <dbReference type="Proteomes" id="UP001152888"/>
    </source>
</evidence>
<gene>
    <name evidence="10" type="ORF">ACAOBT_LOCUS10205</name>
</gene>
<evidence type="ECO:0000256" key="1">
    <source>
        <dbReference type="ARBA" id="ARBA00004173"/>
    </source>
</evidence>
<feature type="domain" description="Large ribosomal subunit protein uL30-like ferredoxin-like fold" evidence="9">
    <location>
        <begin position="55"/>
        <end position="106"/>
    </location>
</feature>
<keyword evidence="6" id="KW-0687">Ribonucleoprotein</keyword>
<dbReference type="EMBL" id="CAKOFQ010006802">
    <property type="protein sequence ID" value="CAH1972795.1"/>
    <property type="molecule type" value="Genomic_DNA"/>
</dbReference>
<keyword evidence="4" id="KW-0689">Ribosomal protein</keyword>
<comment type="caution">
    <text evidence="10">The sequence shown here is derived from an EMBL/GenBank/DDBJ whole genome shotgun (WGS) entry which is preliminary data.</text>
</comment>
<evidence type="ECO:0000256" key="8">
    <source>
        <dbReference type="ARBA" id="ARBA00035356"/>
    </source>
</evidence>
<evidence type="ECO:0000256" key="3">
    <source>
        <dbReference type="ARBA" id="ARBA00022946"/>
    </source>
</evidence>
<dbReference type="InterPro" id="IPR016082">
    <property type="entry name" value="Ribosomal_uL30_ferredoxin-like"/>
</dbReference>
<protein>
    <recommendedName>
        <fullName evidence="7">Large ribosomal subunit protein uL30m</fullName>
    </recommendedName>
    <alternativeName>
        <fullName evidence="8">39S ribosomal protein L30, mitochondrial</fullName>
    </alternativeName>
</protein>
<dbReference type="GO" id="GO:0005743">
    <property type="term" value="C:mitochondrial inner membrane"/>
    <property type="evidence" value="ECO:0007669"/>
    <property type="project" value="UniProtKB-ARBA"/>
</dbReference>
<keyword evidence="5" id="KW-0496">Mitochondrion</keyword>
<evidence type="ECO:0000256" key="5">
    <source>
        <dbReference type="ARBA" id="ARBA00023128"/>
    </source>
</evidence>
<comment type="subcellular location">
    <subcellularLocation>
        <location evidence="1">Mitochondrion</location>
    </subcellularLocation>
</comment>
<dbReference type="PANTHER" id="PTHR15892">
    <property type="entry name" value="MITOCHONDRIAL RIBOSOMAL PROTEIN L30"/>
    <property type="match status" value="1"/>
</dbReference>
<evidence type="ECO:0000256" key="6">
    <source>
        <dbReference type="ARBA" id="ARBA00023274"/>
    </source>
</evidence>
<dbReference type="InterPro" id="IPR036919">
    <property type="entry name" value="Ribo_uL30_ferredoxin-like_sf"/>
</dbReference>
<evidence type="ECO:0000256" key="2">
    <source>
        <dbReference type="ARBA" id="ARBA00007594"/>
    </source>
</evidence>
<dbReference type="AlphaFoldDB" id="A0A9P0KJK6"/>
<dbReference type="GO" id="GO:0015934">
    <property type="term" value="C:large ribosomal subunit"/>
    <property type="evidence" value="ECO:0007669"/>
    <property type="project" value="InterPro"/>
</dbReference>